<evidence type="ECO:0000256" key="1">
    <source>
        <dbReference type="ARBA" id="ARBA00023063"/>
    </source>
</evidence>
<gene>
    <name evidence="3" type="primary">narX2</name>
    <name evidence="3" type="ORF">EKD16_23270</name>
</gene>
<dbReference type="SUPFAM" id="SSF89155">
    <property type="entry name" value="TorD-like"/>
    <property type="match status" value="1"/>
</dbReference>
<dbReference type="GO" id="GO:0042128">
    <property type="term" value="P:nitrate assimilation"/>
    <property type="evidence" value="ECO:0007669"/>
    <property type="project" value="UniProtKB-KW"/>
</dbReference>
<dbReference type="GO" id="GO:0016491">
    <property type="term" value="F:oxidoreductase activity"/>
    <property type="evidence" value="ECO:0007669"/>
    <property type="project" value="UniProtKB-KW"/>
</dbReference>
<dbReference type="InterPro" id="IPR003765">
    <property type="entry name" value="NO3_reductase_chaperone_NarJ"/>
</dbReference>
<name>A0A4P6QAS2_9ACTN</name>
<organism evidence="3 4">
    <name type="scientific">Streptomonospora litoralis</name>
    <dbReference type="NCBI Taxonomy" id="2498135"/>
    <lineage>
        <taxon>Bacteria</taxon>
        <taxon>Bacillati</taxon>
        <taxon>Actinomycetota</taxon>
        <taxon>Actinomycetes</taxon>
        <taxon>Streptosporangiales</taxon>
        <taxon>Nocardiopsidaceae</taxon>
        <taxon>Streptomonospora</taxon>
    </lineage>
</organism>
<dbReference type="AlphaFoldDB" id="A0A4P6QAS2"/>
<evidence type="ECO:0000256" key="2">
    <source>
        <dbReference type="SAM" id="MobiDB-lite"/>
    </source>
</evidence>
<evidence type="ECO:0000313" key="3">
    <source>
        <dbReference type="EMBL" id="QBI56407.1"/>
    </source>
</evidence>
<dbReference type="GO" id="GO:0051082">
    <property type="term" value="F:unfolded protein binding"/>
    <property type="evidence" value="ECO:0007669"/>
    <property type="project" value="InterPro"/>
</dbReference>
<dbReference type="InterPro" id="IPR036411">
    <property type="entry name" value="TorD-like_sf"/>
</dbReference>
<dbReference type="GO" id="GO:0051131">
    <property type="term" value="P:chaperone-mediated protein complex assembly"/>
    <property type="evidence" value="ECO:0007669"/>
    <property type="project" value="InterPro"/>
</dbReference>
<accession>A0A4P6QAS2</accession>
<dbReference type="PANTHER" id="PTHR43680">
    <property type="entry name" value="NITRATE REDUCTASE MOLYBDENUM COFACTOR ASSEMBLY CHAPERONE"/>
    <property type="match status" value="1"/>
</dbReference>
<evidence type="ECO:0000313" key="4">
    <source>
        <dbReference type="Proteomes" id="UP000292235"/>
    </source>
</evidence>
<feature type="region of interest" description="Disordered" evidence="2">
    <location>
        <begin position="247"/>
        <end position="270"/>
    </location>
</feature>
<protein>
    <submittedName>
        <fullName evidence="3">Nitrate reductase-like protein NarX</fullName>
        <ecNumber evidence="3">1.7.99.4</ecNumber>
    </submittedName>
</protein>
<reference evidence="3 4" key="1">
    <citation type="submission" date="2019-02" db="EMBL/GenBank/DDBJ databases">
        <authorList>
            <person name="Khodamoradi S."/>
            <person name="Hahnke R.L."/>
            <person name="Kaempfer P."/>
            <person name="Schumann P."/>
            <person name="Rohde M."/>
            <person name="Steinert M."/>
            <person name="Luzhetskyy A."/>
            <person name="Wink J."/>
            <person name="Ruckert C."/>
        </authorList>
    </citation>
    <scope>NUCLEOTIDE SEQUENCE [LARGE SCALE GENOMIC DNA]</scope>
    <source>
        <strain evidence="3 4">M2</strain>
    </source>
</reference>
<keyword evidence="3" id="KW-0560">Oxidoreductase</keyword>
<sequence>MFFDECSDRFQGKGKAGFREWSGEVAGNSANGDSAAAAVSAGHSGRAWTPIDAFRDEAAVEAAVRRAASVLLSRPGPRFYERLPLIRRALLELPAIDARRGLAGFCDHAAAEPERELRSHYALTFDTRRRTPLLLDHTDGDALWRRRARARIAEVYAARARRTGADERPDHLAVLLEFAARVDAERGERLLVRLRPGLERLRAALAERGTPYAAVLDAVCATVPASARDTGGRTVAGGRAVAGANGRVAAVPRQAGEPQVPPARSGTARR</sequence>
<keyword evidence="1" id="KW-0534">Nitrate assimilation</keyword>
<dbReference type="EC" id="1.7.99.4" evidence="3"/>
<dbReference type="Proteomes" id="UP000292235">
    <property type="component" value="Chromosome"/>
</dbReference>
<dbReference type="KEGG" id="strr:EKD16_23270"/>
<dbReference type="InterPro" id="IPR020945">
    <property type="entry name" value="DMSO/NO3_reduct_chaperone"/>
</dbReference>
<dbReference type="EMBL" id="CP036455">
    <property type="protein sequence ID" value="QBI56407.1"/>
    <property type="molecule type" value="Genomic_DNA"/>
</dbReference>
<dbReference type="PANTHER" id="PTHR43680:SF2">
    <property type="entry name" value="NITRATE REDUCTASE MOLYBDENUM COFACTOR ASSEMBLY CHAPERONE NARJ"/>
    <property type="match status" value="1"/>
</dbReference>
<proteinExistence type="predicted"/>
<dbReference type="GO" id="GO:0016530">
    <property type="term" value="F:metallochaperone activity"/>
    <property type="evidence" value="ECO:0007669"/>
    <property type="project" value="TreeGrafter"/>
</dbReference>
<dbReference type="Pfam" id="PF02613">
    <property type="entry name" value="Nitrate_red_del"/>
    <property type="match status" value="1"/>
</dbReference>
<keyword evidence="4" id="KW-1185">Reference proteome</keyword>